<proteinExistence type="predicted"/>
<dbReference type="RefSeq" id="WP_106535259.1">
    <property type="nucleotide sequence ID" value="NZ_ML142897.1"/>
</dbReference>
<comment type="caution">
    <text evidence="1">The sequence shown here is derived from an EMBL/GenBank/DDBJ whole genome shotgun (WGS) entry which is preliminary data.</text>
</comment>
<dbReference type="Gene3D" id="1.10.30.50">
    <property type="match status" value="1"/>
</dbReference>
<evidence type="ECO:0008006" key="3">
    <source>
        <dbReference type="Google" id="ProtNLM"/>
    </source>
</evidence>
<accession>A0A2P8EFB6</accession>
<dbReference type="AlphaFoldDB" id="A0A2P8EFB6"/>
<sequence>MRPLRPLARVDARRAAYRRRYATYMTSPAWWRRRERWYRDQTLLTGQTPRCAICEHEWTLAAGDLHHTSYDNLGHEHHTDLVPMCRTCHEQLHQILDTSKHWRRLDRATATTQLITILRRHHTSGDHPEGDHP</sequence>
<evidence type="ECO:0000313" key="2">
    <source>
        <dbReference type="Proteomes" id="UP000243528"/>
    </source>
</evidence>
<organism evidence="1 2">
    <name type="scientific">Haloactinopolyspora alba</name>
    <dbReference type="NCBI Taxonomy" id="648780"/>
    <lineage>
        <taxon>Bacteria</taxon>
        <taxon>Bacillati</taxon>
        <taxon>Actinomycetota</taxon>
        <taxon>Actinomycetes</taxon>
        <taxon>Jiangellales</taxon>
        <taxon>Jiangellaceae</taxon>
        <taxon>Haloactinopolyspora</taxon>
    </lineage>
</organism>
<protein>
    <recommendedName>
        <fullName evidence="3">HNH endonuclease</fullName>
    </recommendedName>
</protein>
<keyword evidence="2" id="KW-1185">Reference proteome</keyword>
<reference evidence="1 2" key="1">
    <citation type="submission" date="2018-03" db="EMBL/GenBank/DDBJ databases">
        <title>Genomic Encyclopedia of Archaeal and Bacterial Type Strains, Phase II (KMG-II): from individual species to whole genera.</title>
        <authorList>
            <person name="Goeker M."/>
        </authorList>
    </citation>
    <scope>NUCLEOTIDE SEQUENCE [LARGE SCALE GENOMIC DNA]</scope>
    <source>
        <strain evidence="1 2">DSM 45211</strain>
    </source>
</reference>
<dbReference type="OrthoDB" id="3216707at2"/>
<dbReference type="EMBL" id="PYGE01000001">
    <property type="protein sequence ID" value="PSL08172.1"/>
    <property type="molecule type" value="Genomic_DNA"/>
</dbReference>
<dbReference type="Proteomes" id="UP000243528">
    <property type="component" value="Unassembled WGS sequence"/>
</dbReference>
<gene>
    <name evidence="1" type="ORF">CLV30_101139</name>
</gene>
<evidence type="ECO:0000313" key="1">
    <source>
        <dbReference type="EMBL" id="PSL08172.1"/>
    </source>
</evidence>
<name>A0A2P8EFB6_9ACTN</name>